<evidence type="ECO:0000256" key="1">
    <source>
        <dbReference type="SAM" id="SignalP"/>
    </source>
</evidence>
<sequence length="151" mass="15251">MKKMSISLIVMCSLLSSHSNASDSAPQIVSSQDEVYGIIFSNPKGDMNLLLAGTQECQQLAGSVASTATNADPVNGSGVRGAAKGAAAGAAVGAISGNSGSDAAKVGAAVGLVGGRLSKNSEQNAQQTNSEQEQQMVMRNCMSERGFNALN</sequence>
<reference evidence="3 4" key="1">
    <citation type="submission" date="2006-03" db="EMBL/GenBank/DDBJ databases">
        <authorList>
            <person name="Bartlett D.H."/>
            <person name="Valle G."/>
            <person name="Lauro F.M."/>
            <person name="Vezzi A."/>
            <person name="Simonato F."/>
            <person name="Eloe E."/>
            <person name="Vitulo N."/>
            <person name="Stratton T.K."/>
            <person name="D'angelo M."/>
            <person name="Ferriera S."/>
            <person name="Johnson J."/>
            <person name="Kravitz S."/>
            <person name="Beeson K."/>
            <person name="Sutton G."/>
            <person name="Rogers Y."/>
            <person name="Friedman R."/>
            <person name="Frazier M."/>
            <person name="Venter J.C."/>
        </authorList>
    </citation>
    <scope>NUCLEOTIDE SEQUENCE [LARGE SCALE GENOMIC DNA]</scope>
    <source>
        <strain evidence="3 4">3TCK</strain>
    </source>
</reference>
<dbReference type="AlphaFoldDB" id="Q1Z320"/>
<comment type="caution">
    <text evidence="3">The sequence shown here is derived from an EMBL/GenBank/DDBJ whole genome shotgun (WGS) entry which is preliminary data.</text>
</comment>
<keyword evidence="1" id="KW-0732">Signal</keyword>
<dbReference type="InterPro" id="IPR025693">
    <property type="entry name" value="Gly-zipper_OmpA-like_dom"/>
</dbReference>
<gene>
    <name evidence="3" type="ORF">P3TCK_14178</name>
</gene>
<evidence type="ECO:0000259" key="2">
    <source>
        <dbReference type="Pfam" id="PF13436"/>
    </source>
</evidence>
<evidence type="ECO:0000313" key="3">
    <source>
        <dbReference type="EMBL" id="EAS42969.1"/>
    </source>
</evidence>
<protein>
    <recommendedName>
        <fullName evidence="2">Glycine-zipper-containing OmpA-like membrane domain-containing protein</fullName>
    </recommendedName>
</protein>
<dbReference type="Proteomes" id="UP000003789">
    <property type="component" value="Unassembled WGS sequence"/>
</dbReference>
<feature type="signal peptide" evidence="1">
    <location>
        <begin position="1"/>
        <end position="21"/>
    </location>
</feature>
<proteinExistence type="predicted"/>
<dbReference type="RefSeq" id="WP_006230732.1">
    <property type="nucleotide sequence ID" value="NZ_CH724135.1"/>
</dbReference>
<feature type="chain" id="PRO_5004198513" description="Glycine-zipper-containing OmpA-like membrane domain-containing protein" evidence="1">
    <location>
        <begin position="22"/>
        <end position="151"/>
    </location>
</feature>
<name>Q1Z320_9GAMM</name>
<dbReference type="EMBL" id="AAPH01000015">
    <property type="protein sequence ID" value="EAS42969.1"/>
    <property type="molecule type" value="Genomic_DNA"/>
</dbReference>
<accession>Q1Z320</accession>
<dbReference type="HOGENOM" id="CLU_1729674_0_0_6"/>
<organism evidence="3 4">
    <name type="scientific">Photobacterium profundum 3TCK</name>
    <dbReference type="NCBI Taxonomy" id="314280"/>
    <lineage>
        <taxon>Bacteria</taxon>
        <taxon>Pseudomonadati</taxon>
        <taxon>Pseudomonadota</taxon>
        <taxon>Gammaproteobacteria</taxon>
        <taxon>Vibrionales</taxon>
        <taxon>Vibrionaceae</taxon>
        <taxon>Photobacterium</taxon>
    </lineage>
</organism>
<dbReference type="Pfam" id="PF13436">
    <property type="entry name" value="Gly-zipper_OmpA"/>
    <property type="match status" value="1"/>
</dbReference>
<evidence type="ECO:0000313" key="4">
    <source>
        <dbReference type="Proteomes" id="UP000003789"/>
    </source>
</evidence>
<feature type="domain" description="Glycine-zipper-containing OmpA-like membrane" evidence="2">
    <location>
        <begin position="77"/>
        <end position="118"/>
    </location>
</feature>